<feature type="domain" description="DM13" evidence="4">
    <location>
        <begin position="30"/>
        <end position="144"/>
    </location>
</feature>
<accession>A0A8S1H5J5</accession>
<keyword evidence="1" id="KW-0677">Repeat</keyword>
<dbReference type="PANTHER" id="PTHR24036">
    <property type="entry name" value="SKELETOR-RELATED"/>
    <property type="match status" value="1"/>
</dbReference>
<name>A0A8S1H5J5_9PELO</name>
<dbReference type="PROSITE" id="PS51549">
    <property type="entry name" value="DM13"/>
    <property type="match status" value="2"/>
</dbReference>
<proteinExistence type="predicted"/>
<dbReference type="Proteomes" id="UP000835052">
    <property type="component" value="Unassembled WGS sequence"/>
</dbReference>
<dbReference type="OrthoDB" id="2448405at2759"/>
<keyword evidence="3" id="KW-0732">Signal</keyword>
<feature type="region of interest" description="Disordered" evidence="2">
    <location>
        <begin position="274"/>
        <end position="297"/>
    </location>
</feature>
<feature type="domain" description="DM13" evidence="4">
    <location>
        <begin position="153"/>
        <end position="268"/>
    </location>
</feature>
<evidence type="ECO:0000256" key="3">
    <source>
        <dbReference type="SAM" id="SignalP"/>
    </source>
</evidence>
<evidence type="ECO:0000256" key="1">
    <source>
        <dbReference type="ARBA" id="ARBA00022737"/>
    </source>
</evidence>
<dbReference type="InterPro" id="IPR052126">
    <property type="entry name" value="Spindle_Org/Thrombomodulin"/>
</dbReference>
<dbReference type="Pfam" id="PF10517">
    <property type="entry name" value="DM13"/>
    <property type="match status" value="2"/>
</dbReference>
<gene>
    <name evidence="5" type="ORF">CAUJ_LOCUS6503</name>
</gene>
<reference evidence="5" key="1">
    <citation type="submission" date="2020-10" db="EMBL/GenBank/DDBJ databases">
        <authorList>
            <person name="Kikuchi T."/>
        </authorList>
    </citation>
    <scope>NUCLEOTIDE SEQUENCE</scope>
    <source>
        <strain evidence="5">NKZ352</strain>
    </source>
</reference>
<protein>
    <recommendedName>
        <fullName evidence="4">DM13 domain-containing protein</fullName>
    </recommendedName>
</protein>
<evidence type="ECO:0000313" key="5">
    <source>
        <dbReference type="EMBL" id="CAD6190584.1"/>
    </source>
</evidence>
<dbReference type="InterPro" id="IPR019545">
    <property type="entry name" value="DM13_domain"/>
</dbReference>
<keyword evidence="6" id="KW-1185">Reference proteome</keyword>
<dbReference type="PANTHER" id="PTHR24036:SF5">
    <property type="entry name" value="THROMBOMODULIN"/>
    <property type="match status" value="1"/>
</dbReference>
<organism evidence="5 6">
    <name type="scientific">Caenorhabditis auriculariae</name>
    <dbReference type="NCBI Taxonomy" id="2777116"/>
    <lineage>
        <taxon>Eukaryota</taxon>
        <taxon>Metazoa</taxon>
        <taxon>Ecdysozoa</taxon>
        <taxon>Nematoda</taxon>
        <taxon>Chromadorea</taxon>
        <taxon>Rhabditida</taxon>
        <taxon>Rhabditina</taxon>
        <taxon>Rhabditomorpha</taxon>
        <taxon>Rhabditoidea</taxon>
        <taxon>Rhabditidae</taxon>
        <taxon>Peloderinae</taxon>
        <taxon>Caenorhabditis</taxon>
    </lineage>
</organism>
<dbReference type="EMBL" id="CAJGYM010000016">
    <property type="protein sequence ID" value="CAD6190584.1"/>
    <property type="molecule type" value="Genomic_DNA"/>
</dbReference>
<comment type="caution">
    <text evidence="5">The sequence shown here is derived from an EMBL/GenBank/DDBJ whole genome shotgun (WGS) entry which is preliminary data.</text>
</comment>
<feature type="signal peptide" evidence="3">
    <location>
        <begin position="1"/>
        <end position="19"/>
    </location>
</feature>
<evidence type="ECO:0000259" key="4">
    <source>
        <dbReference type="PROSITE" id="PS51549"/>
    </source>
</evidence>
<dbReference type="SMART" id="SM00686">
    <property type="entry name" value="DM13"/>
    <property type="match status" value="2"/>
</dbReference>
<dbReference type="AlphaFoldDB" id="A0A8S1H5J5"/>
<sequence length="524" mass="59249">MRSATALLALFFMTSTVICHEVNTFDPEYGVFLGDLSNNGVDAGLSGQVFLVNASTIQIFNFTFNGHHPDVYFWLDTKDAPSNDGLKIPTFEYGITPLDKYDLQERVVLNIPPPHKIVDKTQPFKSLSLYSYANEHNFGSIVIPDNLIIPRSQSFGSELKGSRYNLRSGPIYVVDKRTIKIYGFTFEGDRAPDTYFAVGRGTTVTYDAGIRVAIRGKDDAGITQITDNYRGGTDIVLDLPEDYDIHHIDWLAVYCYKYRVNFGHVTVPSNISNQIPPYVPRQKRGDDQPTPPDSWPRQVLLGTNARKNFTFQLGHSGGEKGYKAYSHMRTGKYVWYVNGLMSPDLYLKRGETYNFFVEGGNEPETINLYNPLYVSADREGGFDKLSKEEQQKIVFYTDGDANSHAGKLCAWSNEEVNPDVFSTFNDFRKSLILNCDPGTQRGFLQFTSNSTTPDVLYYQSSSNFNMGGRIFIVNEMPQNVTDVMEEPFEYEEYLKKLDKTSEINSAVVKFIFLIFSLGFAPLLL</sequence>
<feature type="chain" id="PRO_5035750313" description="DM13 domain-containing protein" evidence="3">
    <location>
        <begin position="20"/>
        <end position="524"/>
    </location>
</feature>
<evidence type="ECO:0000256" key="2">
    <source>
        <dbReference type="SAM" id="MobiDB-lite"/>
    </source>
</evidence>
<evidence type="ECO:0000313" key="6">
    <source>
        <dbReference type="Proteomes" id="UP000835052"/>
    </source>
</evidence>